<keyword evidence="1" id="KW-0472">Membrane</keyword>
<proteinExistence type="predicted"/>
<dbReference type="InterPro" id="IPR012867">
    <property type="entry name" value="DUF1648"/>
</dbReference>
<feature type="transmembrane region" description="Helical" evidence="1">
    <location>
        <begin position="130"/>
        <end position="153"/>
    </location>
</feature>
<dbReference type="RefSeq" id="WP_252622710.1">
    <property type="nucleotide sequence ID" value="NZ_CP099490.1"/>
</dbReference>
<evidence type="ECO:0000313" key="4">
    <source>
        <dbReference type="Proteomes" id="UP001056535"/>
    </source>
</evidence>
<gene>
    <name evidence="3" type="ORF">NF557_06280</name>
</gene>
<feature type="domain" description="DUF1648" evidence="2">
    <location>
        <begin position="29"/>
        <end position="71"/>
    </location>
</feature>
<feature type="transmembrane region" description="Helical" evidence="1">
    <location>
        <begin position="59"/>
        <end position="85"/>
    </location>
</feature>
<accession>A0ABY4YLR7</accession>
<keyword evidence="1" id="KW-1133">Transmembrane helix</keyword>
<dbReference type="Proteomes" id="UP001056535">
    <property type="component" value="Chromosome"/>
</dbReference>
<keyword evidence="1" id="KW-0812">Transmembrane</keyword>
<sequence>MTTTTGAEQQIRSSHLIVTTAVTAASGLALVIVILLSLGDLPDRLATHFDLSGAADDTMSRALGLTMFLLVGLGLPALLLVVFARMQWWRGDEARRFAGFLGALPVGLSAVFIATVLANRGAASPDQVTLSPWVFAIALTAAVVAGLAVGLMVPRGVPRESSESVTPVALSPHERASWFGRVQAGPLVLLAFGAGIVALVIAAVTVGIWWLWLVVVGVALACAATTSFAVRVDSSGVTWRSALGLPRGHVPMSKITDAAVIDVSPADFGGFGIRLTPGVLGLVMRQGSALEVTHGKRRFVATVDDATTGAGLLLGYLQAGSRPDGTTRR</sequence>
<evidence type="ECO:0000313" key="3">
    <source>
        <dbReference type="EMBL" id="USQ77511.1"/>
    </source>
</evidence>
<name>A0ABY4YLR7_9MICO</name>
<feature type="transmembrane region" description="Helical" evidence="1">
    <location>
        <begin position="97"/>
        <end position="118"/>
    </location>
</feature>
<dbReference type="EMBL" id="CP099490">
    <property type="protein sequence ID" value="USQ77511.1"/>
    <property type="molecule type" value="Genomic_DNA"/>
</dbReference>
<keyword evidence="4" id="KW-1185">Reference proteome</keyword>
<protein>
    <submittedName>
        <fullName evidence="3">DUF1648 domain-containing protein</fullName>
    </submittedName>
</protein>
<feature type="transmembrane region" description="Helical" evidence="1">
    <location>
        <begin position="184"/>
        <end position="203"/>
    </location>
</feature>
<feature type="transmembrane region" description="Helical" evidence="1">
    <location>
        <begin position="16"/>
        <end position="39"/>
    </location>
</feature>
<reference evidence="3" key="1">
    <citation type="submission" date="2022-06" db="EMBL/GenBank/DDBJ databases">
        <title>Ornithinimicrobium JY.X270.</title>
        <authorList>
            <person name="Huang Y."/>
        </authorList>
    </citation>
    <scope>NUCLEOTIDE SEQUENCE</scope>
    <source>
        <strain evidence="3">JY.X270</strain>
    </source>
</reference>
<evidence type="ECO:0000259" key="2">
    <source>
        <dbReference type="Pfam" id="PF07853"/>
    </source>
</evidence>
<organism evidence="3 4">
    <name type="scientific">Ornithinimicrobium cryptoxanthini</name>
    <dbReference type="NCBI Taxonomy" id="2934161"/>
    <lineage>
        <taxon>Bacteria</taxon>
        <taxon>Bacillati</taxon>
        <taxon>Actinomycetota</taxon>
        <taxon>Actinomycetes</taxon>
        <taxon>Micrococcales</taxon>
        <taxon>Ornithinimicrobiaceae</taxon>
        <taxon>Ornithinimicrobium</taxon>
    </lineage>
</organism>
<evidence type="ECO:0000256" key="1">
    <source>
        <dbReference type="SAM" id="Phobius"/>
    </source>
</evidence>
<feature type="transmembrane region" description="Helical" evidence="1">
    <location>
        <begin position="209"/>
        <end position="230"/>
    </location>
</feature>
<dbReference type="Pfam" id="PF07853">
    <property type="entry name" value="DUF1648"/>
    <property type="match status" value="1"/>
</dbReference>